<reference evidence="1 2" key="2">
    <citation type="journal article" date="2005" name="Proteomics">
        <title>Global detection and characterization of hypothetical proteins in Shewanella oneidensis MR-1 using LC-MS based proteomics.</title>
        <authorList>
            <person name="Elias D.A."/>
            <person name="Monroe M.E."/>
            <person name="Marshall M.J."/>
            <person name="Romine M.F."/>
            <person name="Belieav A.S."/>
            <person name="Fredrickson J.K."/>
            <person name="Anderson G.A."/>
            <person name="Smith R.D."/>
            <person name="Lipton M.S."/>
        </authorList>
    </citation>
    <scope>NUCLEOTIDE SEQUENCE [LARGE SCALE GENOMIC DNA]</scope>
    <source>
        <strain evidence="2">ATCC 700550 / JCM 31522 / CIP 106686 / LMG 19005 / NCIMB 14063 / MR-1</strain>
    </source>
</reference>
<dbReference type="PATRIC" id="fig|211586.12.peg.319"/>
<dbReference type="AlphaFoldDB" id="Q8EJX7"/>
<organism evidence="1 2">
    <name type="scientific">Shewanella oneidensis (strain ATCC 700550 / JCM 31522 / CIP 106686 / LMG 19005 / NCIMB 14063 / MR-1)</name>
    <dbReference type="NCBI Taxonomy" id="211586"/>
    <lineage>
        <taxon>Bacteria</taxon>
        <taxon>Pseudomonadati</taxon>
        <taxon>Pseudomonadota</taxon>
        <taxon>Gammaproteobacteria</taxon>
        <taxon>Alteromonadales</taxon>
        <taxon>Shewanellaceae</taxon>
        <taxon>Shewanella</taxon>
    </lineage>
</organism>
<proteinExistence type="predicted"/>
<dbReference type="HOGENOM" id="CLU_169030_0_0_6"/>
<keyword evidence="1" id="KW-0449">Lipoprotein</keyword>
<name>Q8EJX7_SHEON</name>
<reference evidence="1 2" key="4">
    <citation type="journal article" date="2011" name="BMC Genomics">
        <title>Genome-wide protein localization prediction strategies for gram negative bacteria.</title>
        <authorList>
            <person name="Romine M.F."/>
        </authorList>
    </citation>
    <scope>NUCLEOTIDE SEQUENCE [LARGE SCALE GENOMIC DNA]</scope>
    <source>
        <strain evidence="2">ATCC 700550 / JCM 31522 / CIP 106686 / LMG 19005 / NCIMB 14063 / MR-1</strain>
    </source>
</reference>
<reference evidence="1 2" key="3">
    <citation type="journal article" date="2008" name="Appl. Environ. Microbiol.">
        <title>Identification of mobile elements and pseudogenes in the Shewanella oneidensis MR-1 genome.</title>
        <authorList>
            <person name="Romine M.F."/>
            <person name="Carlson T.S."/>
            <person name="Norbeck A.D."/>
            <person name="McCue L.A."/>
            <person name="Lipton M.S."/>
        </authorList>
    </citation>
    <scope>NUCLEOTIDE SEQUENCE [LARGE SCALE GENOMIC DNA]</scope>
    <source>
        <strain evidence="2">ATCC 700550 / JCM 31522 / CIP 106686 / LMG 19005 / NCIMB 14063 / MR-1</strain>
    </source>
</reference>
<dbReference type="OrthoDB" id="6272373at2"/>
<dbReference type="Proteomes" id="UP000008186">
    <property type="component" value="Chromosome"/>
</dbReference>
<dbReference type="PaxDb" id="211586-SO_0329"/>
<dbReference type="eggNOG" id="ENOG5033C2S">
    <property type="taxonomic scope" value="Bacteria"/>
</dbReference>
<evidence type="ECO:0000313" key="2">
    <source>
        <dbReference type="Proteomes" id="UP000008186"/>
    </source>
</evidence>
<sequence>MNGIAQSCYHSAKVRCSLAMLVICLTLGLSGCTKTPEWTLFYYPELSVLPDAPLQPDTINGYYDTLEQCQSKAHGLQRLTRSGMNGFDSDANRNGAGVYQCGQQCELNDQSVLICKQLTQ</sequence>
<evidence type="ECO:0000313" key="1">
    <source>
        <dbReference type="EMBL" id="AAN53414.2"/>
    </source>
</evidence>
<dbReference type="STRING" id="211586.SO_0329"/>
<reference evidence="1 2" key="1">
    <citation type="journal article" date="2002" name="Nat. Biotechnol.">
        <title>Genome sequence of the dissimilatory metal ion-reducing bacterium Shewanella oneidensis.</title>
        <authorList>
            <person name="Heidelberg J.F."/>
            <person name="Paulsen I.T."/>
            <person name="Nelson K.E."/>
            <person name="Gaidos E.J."/>
            <person name="Nelson W.C."/>
            <person name="Read T.D."/>
            <person name="Eisen J.A."/>
            <person name="Seshadri R."/>
            <person name="Ward N."/>
            <person name="Methe B."/>
            <person name="Clayton R.A."/>
            <person name="Meyer T."/>
            <person name="Tsapin A."/>
            <person name="Scott J."/>
            <person name="Beanan M."/>
            <person name="Brinkac L."/>
            <person name="Daugherty S."/>
            <person name="DeBoy R.T."/>
            <person name="Dodson R.J."/>
            <person name="Durkin A.S."/>
            <person name="Haft D.H."/>
            <person name="Kolonay J.F."/>
            <person name="Madupu R."/>
            <person name="Peterson J.D."/>
            <person name="Umayam L.A."/>
            <person name="White O."/>
            <person name="Wolf A.M."/>
            <person name="Vamathevan J."/>
            <person name="Weidman J."/>
            <person name="Impraim M."/>
            <person name="Lee K."/>
            <person name="Berry K."/>
            <person name="Lee C."/>
            <person name="Mueller J."/>
            <person name="Khouri H."/>
            <person name="Gill J."/>
            <person name="Utterback T.R."/>
            <person name="McDonald L.A."/>
            <person name="Feldblyum T.V."/>
            <person name="Smith H.O."/>
            <person name="Venter J.C."/>
            <person name="Nealson K.H."/>
            <person name="Fraser C.M."/>
        </authorList>
    </citation>
    <scope>NUCLEOTIDE SEQUENCE [LARGE SCALE GENOMIC DNA]</scope>
    <source>
        <strain evidence="2">ATCC 700550 / JCM 31522 / CIP 106686 / LMG 19005 / NCIMB 14063 / MR-1</strain>
    </source>
</reference>
<dbReference type="KEGG" id="son:SO_0329"/>
<keyword evidence="2" id="KW-1185">Reference proteome</keyword>
<dbReference type="EMBL" id="AE014299">
    <property type="protein sequence ID" value="AAN53414.2"/>
    <property type="molecule type" value="Genomic_DNA"/>
</dbReference>
<accession>Q8EJX7</accession>
<dbReference type="BioCyc" id="SONE211586:G1GMP-314-MONOMER"/>
<gene>
    <name evidence="1" type="ordered locus">SO_0329</name>
</gene>
<protein>
    <submittedName>
        <fullName evidence="1">Predicted lipoprotein</fullName>
    </submittedName>
</protein>